<evidence type="ECO:0000256" key="6">
    <source>
        <dbReference type="SAM" id="Phobius"/>
    </source>
</evidence>
<dbReference type="CDD" id="cd01118">
    <property type="entry name" value="ArsB_permease"/>
    <property type="match status" value="1"/>
</dbReference>
<feature type="transmembrane region" description="Helical" evidence="6">
    <location>
        <begin position="20"/>
        <end position="36"/>
    </location>
</feature>
<feature type="transmembrane region" description="Helical" evidence="6">
    <location>
        <begin position="110"/>
        <end position="129"/>
    </location>
</feature>
<dbReference type="AlphaFoldDB" id="A0A9C7Q389"/>
<dbReference type="InterPro" id="IPR000802">
    <property type="entry name" value="Arsenical_pump_ArsB"/>
</dbReference>
<evidence type="ECO:0000256" key="1">
    <source>
        <dbReference type="ARBA" id="ARBA00004651"/>
    </source>
</evidence>
<feature type="transmembrane region" description="Helical" evidence="6">
    <location>
        <begin position="67"/>
        <end position="89"/>
    </location>
</feature>
<dbReference type="Proteomes" id="UP001061958">
    <property type="component" value="Unassembled WGS sequence"/>
</dbReference>
<name>A0A9C7Q389_9RHOD</name>
<reference evidence="7" key="2">
    <citation type="submission" date="2022-01" db="EMBL/GenBank/DDBJ databases">
        <authorList>
            <person name="Hirooka S."/>
            <person name="Miyagishima S.Y."/>
        </authorList>
    </citation>
    <scope>NUCLEOTIDE SEQUENCE</scope>
    <source>
        <strain evidence="7">NBRC 102759</strain>
    </source>
</reference>
<keyword evidence="2" id="KW-1003">Cell membrane</keyword>
<accession>A0A9C7Q389</accession>
<dbReference type="GO" id="GO:0005886">
    <property type="term" value="C:plasma membrane"/>
    <property type="evidence" value="ECO:0007669"/>
    <property type="project" value="UniProtKB-SubCell"/>
</dbReference>
<reference evidence="7" key="1">
    <citation type="journal article" date="2022" name="Proc. Natl. Acad. Sci. U.S.A.">
        <title>Life cycle and functional genomics of the unicellular red alga Galdieria for elucidating algal and plant evolution and industrial use.</title>
        <authorList>
            <person name="Hirooka S."/>
            <person name="Itabashi T."/>
            <person name="Ichinose T.M."/>
            <person name="Onuma R."/>
            <person name="Fujiwara T."/>
            <person name="Yamashita S."/>
            <person name="Jong L.W."/>
            <person name="Tomita R."/>
            <person name="Iwane A.H."/>
            <person name="Miyagishima S.Y."/>
        </authorList>
    </citation>
    <scope>NUCLEOTIDE SEQUENCE</scope>
    <source>
        <strain evidence="7">NBRC 102759</strain>
    </source>
</reference>
<feature type="transmembrane region" description="Helical" evidence="6">
    <location>
        <begin position="433"/>
        <end position="455"/>
    </location>
</feature>
<dbReference type="NCBIfam" id="NF011980">
    <property type="entry name" value="PRK15445.1"/>
    <property type="match status" value="1"/>
</dbReference>
<feature type="transmembrane region" description="Helical" evidence="6">
    <location>
        <begin position="237"/>
        <end position="255"/>
    </location>
</feature>
<comment type="caution">
    <text evidence="7">The sequence shown here is derived from an EMBL/GenBank/DDBJ whole genome shotgun (WGS) entry which is preliminary data.</text>
</comment>
<dbReference type="NCBIfam" id="TIGR00935">
    <property type="entry name" value="2a45"/>
    <property type="match status" value="1"/>
</dbReference>
<dbReference type="PRINTS" id="PR00758">
    <property type="entry name" value="ARSENICPUMP"/>
</dbReference>
<evidence type="ECO:0000313" key="7">
    <source>
        <dbReference type="EMBL" id="GJQ15663.1"/>
    </source>
</evidence>
<feature type="transmembrane region" description="Helical" evidence="6">
    <location>
        <begin position="333"/>
        <end position="360"/>
    </location>
</feature>
<keyword evidence="3 6" id="KW-0812">Transmembrane</keyword>
<evidence type="ECO:0000256" key="5">
    <source>
        <dbReference type="ARBA" id="ARBA00023136"/>
    </source>
</evidence>
<sequence>MKIQVEQLTSSGQVVEDSDYVGAVIVFLCTITLVIWQPGGMGIGWSALGGAALALFTGVTVPKNIVTIFSIIWDATLTFVSLIVISLLLDECGFFHWTAILLAKAARGKVIILFPLLILLGAFVSAFFANDGTALILTPIVLKILNSLNMEYSERRAFIMSVGFIADTSSLPLMISNLVNIVSASYFSLSFGSYAKVMIFVDIISVLTSLIALWVYFFRDLPKSYDADILPSPLAVVIDKVVFYLVFPVLFLLLIADFVTTLYGVPVGAITAFGAVVLLLAALRVYNKFQGRVIPVLKILRNAPWHVVLFSIGMYLVVYGLRNAGVTYQISRFLSILSSHGIIVSSLGTGFLSAVVSAIMNNLPSVLIVAISIQQSNQAKVNPTSYRGMIYANVVGCDLGPKFTPIGSLATLLWLHVLAQNDLYISWWDYCRVGFILTVPVLTVTLVSLGGWLLVIKQ</sequence>
<feature type="transmembrane region" description="Helical" evidence="6">
    <location>
        <begin position="194"/>
        <end position="217"/>
    </location>
</feature>
<comment type="subcellular location">
    <subcellularLocation>
        <location evidence="1">Cell membrane</location>
        <topology evidence="1">Multi-pass membrane protein</topology>
    </subcellularLocation>
</comment>
<keyword evidence="4 6" id="KW-1133">Transmembrane helix</keyword>
<proteinExistence type="predicted"/>
<dbReference type="PANTHER" id="PTHR43302:SF5">
    <property type="entry name" value="TRANSPORTER ARSB-RELATED"/>
    <property type="match status" value="1"/>
</dbReference>
<keyword evidence="8" id="KW-1185">Reference proteome</keyword>
<dbReference type="EMBL" id="BQMJ01000072">
    <property type="protein sequence ID" value="GJQ15663.1"/>
    <property type="molecule type" value="Genomic_DNA"/>
</dbReference>
<dbReference type="Pfam" id="PF02040">
    <property type="entry name" value="ArsB"/>
    <property type="match status" value="1"/>
</dbReference>
<evidence type="ECO:0000256" key="3">
    <source>
        <dbReference type="ARBA" id="ARBA00022692"/>
    </source>
</evidence>
<feature type="transmembrane region" description="Helical" evidence="6">
    <location>
        <begin position="262"/>
        <end position="283"/>
    </location>
</feature>
<evidence type="ECO:0008006" key="9">
    <source>
        <dbReference type="Google" id="ProtNLM"/>
    </source>
</evidence>
<protein>
    <recommendedName>
        <fullName evidence="9">Arsenical pump membrane protein</fullName>
    </recommendedName>
</protein>
<organism evidence="7 8">
    <name type="scientific">Galdieria partita</name>
    <dbReference type="NCBI Taxonomy" id="83374"/>
    <lineage>
        <taxon>Eukaryota</taxon>
        <taxon>Rhodophyta</taxon>
        <taxon>Bangiophyceae</taxon>
        <taxon>Galdieriales</taxon>
        <taxon>Galdieriaceae</taxon>
        <taxon>Galdieria</taxon>
    </lineage>
</organism>
<dbReference type="OrthoDB" id="442352at2759"/>
<dbReference type="GO" id="GO:0008490">
    <property type="term" value="F:arsenite secondary active transmembrane transporter activity"/>
    <property type="evidence" value="ECO:0007669"/>
    <property type="project" value="TreeGrafter"/>
</dbReference>
<feature type="transmembrane region" description="Helical" evidence="6">
    <location>
        <begin position="157"/>
        <end position="182"/>
    </location>
</feature>
<dbReference type="GO" id="GO:0042960">
    <property type="term" value="F:antimonite secondary active transmembrane transporter activity"/>
    <property type="evidence" value="ECO:0007669"/>
    <property type="project" value="TreeGrafter"/>
</dbReference>
<dbReference type="PANTHER" id="PTHR43302">
    <property type="entry name" value="TRANSPORTER ARSB-RELATED"/>
    <property type="match status" value="1"/>
</dbReference>
<keyword evidence="5 6" id="KW-0472">Membrane</keyword>
<evidence type="ECO:0000313" key="8">
    <source>
        <dbReference type="Proteomes" id="UP001061958"/>
    </source>
</evidence>
<evidence type="ECO:0000256" key="4">
    <source>
        <dbReference type="ARBA" id="ARBA00022989"/>
    </source>
</evidence>
<feature type="transmembrane region" description="Helical" evidence="6">
    <location>
        <begin position="303"/>
        <end position="321"/>
    </location>
</feature>
<gene>
    <name evidence="7" type="ORF">GpartN1_g7454.t1</name>
</gene>
<evidence type="ECO:0000256" key="2">
    <source>
        <dbReference type="ARBA" id="ARBA00022475"/>
    </source>
</evidence>